<dbReference type="HOGENOM" id="CLU_070771_0_0_10"/>
<dbReference type="InterPro" id="IPR019853">
    <property type="entry name" value="GldB-like"/>
</dbReference>
<dbReference type="eggNOG" id="COG5504">
    <property type="taxonomic scope" value="Bacteria"/>
</dbReference>
<keyword evidence="2" id="KW-1185">Reference proteome</keyword>
<accession>B3ESF4</accession>
<dbReference type="Pfam" id="PF25594">
    <property type="entry name" value="GldB_lipo"/>
    <property type="match status" value="1"/>
</dbReference>
<evidence type="ECO:0000313" key="2">
    <source>
        <dbReference type="Proteomes" id="UP000001227"/>
    </source>
</evidence>
<dbReference type="RefSeq" id="WP_012472925.1">
    <property type="nucleotide sequence ID" value="NC_010830.1"/>
</dbReference>
<dbReference type="Proteomes" id="UP000001227">
    <property type="component" value="Chromosome"/>
</dbReference>
<name>B3ESF4_AMOA5</name>
<sequence length="334" mass="39204">MRKLTTTALILLASILGLYILYSVLSQPRQINPTGISISLEIKRLEDSLFNLQTKSEIAMFLEQNQLLVEQFFGLEIGQEKTQLIDKLYDMISNTSLQELYQEVQHKFKDITKLQSQLEYAFKCLKYYYPTFEVPQVVTFITGMGSDLYVSKQLIVISLDFFLGEGAKFRPLRMPDYILRTYQPQYILPKLILLLSQQFNIENPKDNTLLHDMLYAGKAYYFTKTLLPEFSHDIILGYTKEQYSETEKHQRIVWQHFIDHALFYETNHMVKKKYLDDRPFTSEIGYGCPGNIGGWLGYQIIKKYMQNNRDITLPVLMKNTDAQHLFTQAKYKPR</sequence>
<dbReference type="OrthoDB" id="976022at2"/>
<evidence type="ECO:0000313" key="1">
    <source>
        <dbReference type="EMBL" id="ACE06156.1"/>
    </source>
</evidence>
<organism evidence="1 2">
    <name type="scientific">Amoebophilus asiaticus (strain 5a2)</name>
    <dbReference type="NCBI Taxonomy" id="452471"/>
    <lineage>
        <taxon>Bacteria</taxon>
        <taxon>Pseudomonadati</taxon>
        <taxon>Bacteroidota</taxon>
        <taxon>Cytophagia</taxon>
        <taxon>Cytophagales</taxon>
        <taxon>Amoebophilaceae</taxon>
        <taxon>Candidatus Amoebophilus</taxon>
    </lineage>
</organism>
<dbReference type="STRING" id="452471.Aasi_0778"/>
<dbReference type="KEGG" id="aas:Aasi_0778"/>
<protein>
    <submittedName>
        <fullName evidence="1">Uncharacterized protein</fullName>
    </submittedName>
</protein>
<proteinExistence type="predicted"/>
<reference evidence="1 2" key="1">
    <citation type="journal article" date="2010" name="J. Bacteriol.">
        <title>The genome of the amoeba symbiont 'Candidatus Amoebophilus asiaticus' reveals common mechanisms for host cell interaction among amoeba-associated bacteria.</title>
        <authorList>
            <person name="Schmitz-Esser S."/>
            <person name="Tischler P."/>
            <person name="Arnold R."/>
            <person name="Montanaro J."/>
            <person name="Wagner M."/>
            <person name="Rattei T."/>
            <person name="Horn M."/>
        </authorList>
    </citation>
    <scope>NUCLEOTIDE SEQUENCE [LARGE SCALE GENOMIC DNA]</scope>
    <source>
        <strain evidence="1 2">5a2</strain>
    </source>
</reference>
<dbReference type="EMBL" id="CP001102">
    <property type="protein sequence ID" value="ACE06156.1"/>
    <property type="molecule type" value="Genomic_DNA"/>
</dbReference>
<dbReference type="AlphaFoldDB" id="B3ESF4"/>
<gene>
    <name evidence="1" type="ordered locus">Aasi_0778</name>
</gene>